<dbReference type="GO" id="GO:0005737">
    <property type="term" value="C:cytoplasm"/>
    <property type="evidence" value="ECO:0007669"/>
    <property type="project" value="TreeGrafter"/>
</dbReference>
<dbReference type="STRING" id="137246.A0A401T4Z2"/>
<keyword evidence="2" id="KW-0597">Phosphoprotein</keyword>
<dbReference type="PANTHER" id="PTHR21258">
    <property type="entry name" value="DOCKING PROTEIN RELATED"/>
    <property type="match status" value="1"/>
</dbReference>
<dbReference type="Gene3D" id="2.30.29.30">
    <property type="entry name" value="Pleckstrin-homology domain (PH domain)/Phosphotyrosine-binding domain (PTB)"/>
    <property type="match status" value="2"/>
</dbReference>
<feature type="compositionally biased region" description="Basic and acidic residues" evidence="3">
    <location>
        <begin position="531"/>
        <end position="541"/>
    </location>
</feature>
<dbReference type="InterPro" id="IPR011993">
    <property type="entry name" value="PH-like_dom_sf"/>
</dbReference>
<gene>
    <name evidence="6" type="ORF">chiPu_0016242</name>
</gene>
<dbReference type="SMART" id="SM00310">
    <property type="entry name" value="PTBI"/>
    <property type="match status" value="1"/>
</dbReference>
<dbReference type="Pfam" id="PF00169">
    <property type="entry name" value="PH"/>
    <property type="match status" value="1"/>
</dbReference>
<dbReference type="PANTHER" id="PTHR21258:SF46">
    <property type="entry name" value="DOCKING PROTEIN 1"/>
    <property type="match status" value="1"/>
</dbReference>
<sequence length="597" mass="65812">MDKAIKEGQLYVLLLKFGKKHWKKNWFVLYPASQNGISRLEFYDSKDGANLSEKQATKKMDKKIIRLSDCISIAHLPSEVCPKESMSAFTIETAEKLYTFAAEKQTSADWVEKLCETAFPTPDPCCGANSKPLEMAENSIYYSRSEVNEFWVNVQKTEAAERCNLHGTYILKADKEKLTLKDTKTDQVLFNWPYKLLRRYGRDKVMFSFEAGRRCDSGAGNFTFETKHGNDIFLLVESSILEQKAQAEGIRRSLPPSEAGDHAVLSSVERSPECPSLDASPALSSEVLVGTSSGGPAGSPDHKSSLTEGQTAPHRKEQALPRGAEEKELSKLLKNRSLPEPPAVGPPTPPRSPKMSASSSDLASVYSDPVDALTVGKSGSDCLYSEPVDSVPTCKPQEPAAWKGFKDRKAPGQRAEPLYADIYERVNQDFSRLAPGAGPAEEHIYDEPEGRAFQQVLEARAPYPLPPFTTVYDQAQLADSAAWRRKGCVAGHAGKDDRSGSPPPRAIEVPAAKPKKPKPLPAPKPTSGPFVKDRRADTKELGRELVNPERPALKTNFNSSNNCIYSKVVKPKRPEKEVSVDDVNIKPESIYEDLGNL</sequence>
<accession>A0A401T4Z2</accession>
<feature type="compositionally biased region" description="Basic and acidic residues" evidence="3">
    <location>
        <begin position="314"/>
        <end position="331"/>
    </location>
</feature>
<comment type="caution">
    <text evidence="6">The sequence shown here is derived from an EMBL/GenBank/DDBJ whole genome shotgun (WGS) entry which is preliminary data.</text>
</comment>
<feature type="domain" description="IRS-type PTB" evidence="5">
    <location>
        <begin position="146"/>
        <end position="250"/>
    </location>
</feature>
<feature type="compositionally biased region" description="Pro residues" evidence="3">
    <location>
        <begin position="339"/>
        <end position="352"/>
    </location>
</feature>
<feature type="region of interest" description="Disordered" evidence="3">
    <location>
        <begin position="376"/>
        <end position="411"/>
    </location>
</feature>
<evidence type="ECO:0000256" key="2">
    <source>
        <dbReference type="ARBA" id="ARBA00022553"/>
    </source>
</evidence>
<dbReference type="InterPro" id="IPR050996">
    <property type="entry name" value="Docking_Protein_DOK"/>
</dbReference>
<dbReference type="Pfam" id="PF02174">
    <property type="entry name" value="IRS"/>
    <property type="match status" value="1"/>
</dbReference>
<proteinExistence type="inferred from homology"/>
<dbReference type="PROSITE" id="PS50003">
    <property type="entry name" value="PH_DOMAIN"/>
    <property type="match status" value="1"/>
</dbReference>
<feature type="region of interest" description="Disordered" evidence="3">
    <location>
        <begin position="247"/>
        <end position="364"/>
    </location>
</feature>
<dbReference type="InterPro" id="IPR037751">
    <property type="entry name" value="Dok1/2/3_PTB"/>
</dbReference>
<feature type="domain" description="PH" evidence="4">
    <location>
        <begin position="3"/>
        <end position="119"/>
    </location>
</feature>
<evidence type="ECO:0000313" key="7">
    <source>
        <dbReference type="Proteomes" id="UP000287033"/>
    </source>
</evidence>
<dbReference type="PROSITE" id="PS51064">
    <property type="entry name" value="IRS_PTB"/>
    <property type="match status" value="1"/>
</dbReference>
<reference evidence="6 7" key="1">
    <citation type="journal article" date="2018" name="Nat. Ecol. Evol.">
        <title>Shark genomes provide insights into elasmobranch evolution and the origin of vertebrates.</title>
        <authorList>
            <person name="Hara Y"/>
            <person name="Yamaguchi K"/>
            <person name="Onimaru K"/>
            <person name="Kadota M"/>
            <person name="Koyanagi M"/>
            <person name="Keeley SD"/>
            <person name="Tatsumi K"/>
            <person name="Tanaka K"/>
            <person name="Motone F"/>
            <person name="Kageyama Y"/>
            <person name="Nozu R"/>
            <person name="Adachi N"/>
            <person name="Nishimura O"/>
            <person name="Nakagawa R"/>
            <person name="Tanegashima C"/>
            <person name="Kiyatake I"/>
            <person name="Matsumoto R"/>
            <person name="Murakumo K"/>
            <person name="Nishida K"/>
            <person name="Terakita A"/>
            <person name="Kuratani S"/>
            <person name="Sato K"/>
            <person name="Hyodo S Kuraku.S."/>
        </authorList>
    </citation>
    <scope>NUCLEOTIDE SEQUENCE [LARGE SCALE GENOMIC DNA]</scope>
</reference>
<evidence type="ECO:0000256" key="3">
    <source>
        <dbReference type="SAM" id="MobiDB-lite"/>
    </source>
</evidence>
<dbReference type="CDD" id="cd01203">
    <property type="entry name" value="PTB_DOK1_DOK2_DOK3"/>
    <property type="match status" value="1"/>
</dbReference>
<dbReference type="GO" id="GO:0007265">
    <property type="term" value="P:Ras protein signal transduction"/>
    <property type="evidence" value="ECO:0007669"/>
    <property type="project" value="TreeGrafter"/>
</dbReference>
<evidence type="ECO:0008006" key="8">
    <source>
        <dbReference type="Google" id="ProtNLM"/>
    </source>
</evidence>
<feature type="region of interest" description="Disordered" evidence="3">
    <location>
        <begin position="488"/>
        <end position="541"/>
    </location>
</feature>
<dbReference type="SUPFAM" id="SSF50729">
    <property type="entry name" value="PH domain-like"/>
    <property type="match status" value="2"/>
</dbReference>
<dbReference type="SMART" id="SM01244">
    <property type="entry name" value="IRS"/>
    <property type="match status" value="1"/>
</dbReference>
<dbReference type="AlphaFoldDB" id="A0A401T4Z2"/>
<protein>
    <recommendedName>
        <fullName evidence="8">IRS-type PTB domain-containing protein</fullName>
    </recommendedName>
</protein>
<keyword evidence="7" id="KW-1185">Reference proteome</keyword>
<dbReference type="InterPro" id="IPR002404">
    <property type="entry name" value="IRS_PTB"/>
</dbReference>
<organism evidence="6 7">
    <name type="scientific">Chiloscyllium punctatum</name>
    <name type="common">Brownbanded bambooshark</name>
    <name type="synonym">Hemiscyllium punctatum</name>
    <dbReference type="NCBI Taxonomy" id="137246"/>
    <lineage>
        <taxon>Eukaryota</taxon>
        <taxon>Metazoa</taxon>
        <taxon>Chordata</taxon>
        <taxon>Craniata</taxon>
        <taxon>Vertebrata</taxon>
        <taxon>Chondrichthyes</taxon>
        <taxon>Elasmobranchii</taxon>
        <taxon>Galeomorphii</taxon>
        <taxon>Galeoidea</taxon>
        <taxon>Orectolobiformes</taxon>
        <taxon>Hemiscylliidae</taxon>
        <taxon>Chiloscyllium</taxon>
    </lineage>
</organism>
<evidence type="ECO:0000256" key="1">
    <source>
        <dbReference type="ARBA" id="ARBA00010955"/>
    </source>
</evidence>
<dbReference type="Proteomes" id="UP000287033">
    <property type="component" value="Unassembled WGS sequence"/>
</dbReference>
<name>A0A401T4Z2_CHIPU</name>
<comment type="similarity">
    <text evidence="1">Belongs to the DOK family. Type A subfamily.</text>
</comment>
<feature type="compositionally biased region" description="Low complexity" evidence="3">
    <location>
        <begin position="353"/>
        <end position="364"/>
    </location>
</feature>
<dbReference type="InterPro" id="IPR001849">
    <property type="entry name" value="PH_domain"/>
</dbReference>
<evidence type="ECO:0000313" key="6">
    <source>
        <dbReference type="EMBL" id="GCC37736.1"/>
    </source>
</evidence>
<dbReference type="EMBL" id="BEZZ01001048">
    <property type="protein sequence ID" value="GCC37736.1"/>
    <property type="molecule type" value="Genomic_DNA"/>
</dbReference>
<dbReference type="OrthoDB" id="6243387at2759"/>
<evidence type="ECO:0000259" key="4">
    <source>
        <dbReference type="PROSITE" id="PS50003"/>
    </source>
</evidence>
<evidence type="ECO:0000259" key="5">
    <source>
        <dbReference type="PROSITE" id="PS51064"/>
    </source>
</evidence>
<dbReference type="GO" id="GO:0007169">
    <property type="term" value="P:cell surface receptor protein tyrosine kinase signaling pathway"/>
    <property type="evidence" value="ECO:0007669"/>
    <property type="project" value="TreeGrafter"/>
</dbReference>
<dbReference type="SMART" id="SM00233">
    <property type="entry name" value="PH"/>
    <property type="match status" value="1"/>
</dbReference>
<dbReference type="GO" id="GO:0043410">
    <property type="term" value="P:positive regulation of MAPK cascade"/>
    <property type="evidence" value="ECO:0007669"/>
    <property type="project" value="TreeGrafter"/>
</dbReference>
<dbReference type="OMA" id="EFFDCKE"/>